<feature type="region of interest" description="Disordered" evidence="1">
    <location>
        <begin position="1"/>
        <end position="51"/>
    </location>
</feature>
<feature type="compositionally biased region" description="Basic and acidic residues" evidence="1">
    <location>
        <begin position="35"/>
        <end position="46"/>
    </location>
</feature>
<feature type="compositionally biased region" description="Low complexity" evidence="1">
    <location>
        <begin position="207"/>
        <end position="219"/>
    </location>
</feature>
<proteinExistence type="predicted"/>
<feature type="compositionally biased region" description="Low complexity" evidence="1">
    <location>
        <begin position="228"/>
        <end position="258"/>
    </location>
</feature>
<organism evidence="2 3">
    <name type="scientific">Paracoccus aerius</name>
    <dbReference type="NCBI Taxonomy" id="1915382"/>
    <lineage>
        <taxon>Bacteria</taxon>
        <taxon>Pseudomonadati</taxon>
        <taxon>Pseudomonadota</taxon>
        <taxon>Alphaproteobacteria</taxon>
        <taxon>Rhodobacterales</taxon>
        <taxon>Paracoccaceae</taxon>
        <taxon>Paracoccus</taxon>
    </lineage>
</organism>
<feature type="compositionally biased region" description="Gly residues" evidence="1">
    <location>
        <begin position="195"/>
        <end position="206"/>
    </location>
</feature>
<feature type="compositionally biased region" description="Gly residues" evidence="1">
    <location>
        <begin position="259"/>
        <end position="285"/>
    </location>
</feature>
<protein>
    <recommendedName>
        <fullName evidence="4">Nutrient deprivation-induced protein</fullName>
    </recommendedName>
</protein>
<name>A0ABS1S8K4_9RHOB</name>
<dbReference type="RefSeq" id="WP_191311844.1">
    <property type="nucleotide sequence ID" value="NZ_BNCL01000017.1"/>
</dbReference>
<keyword evidence="3" id="KW-1185">Reference proteome</keyword>
<evidence type="ECO:0000256" key="1">
    <source>
        <dbReference type="SAM" id="MobiDB-lite"/>
    </source>
</evidence>
<feature type="compositionally biased region" description="Polar residues" evidence="1">
    <location>
        <begin position="8"/>
        <end position="17"/>
    </location>
</feature>
<reference evidence="2 3" key="1">
    <citation type="submission" date="2021-01" db="EMBL/GenBank/DDBJ databases">
        <title>011410 draft genome.</title>
        <authorList>
            <person name="Lang L."/>
        </authorList>
    </citation>
    <scope>NUCLEOTIDE SEQUENCE [LARGE SCALE GENOMIC DNA]</scope>
    <source>
        <strain evidence="2 3">KCTC 42845</strain>
    </source>
</reference>
<evidence type="ECO:0000313" key="3">
    <source>
        <dbReference type="Proteomes" id="UP000644749"/>
    </source>
</evidence>
<gene>
    <name evidence="2" type="ORF">JL111_16415</name>
</gene>
<dbReference type="EMBL" id="JAESHT010000017">
    <property type="protein sequence ID" value="MBL3675064.1"/>
    <property type="molecule type" value="Genomic_DNA"/>
</dbReference>
<feature type="compositionally biased region" description="Low complexity" evidence="1">
    <location>
        <begin position="183"/>
        <end position="194"/>
    </location>
</feature>
<evidence type="ECO:0008006" key="4">
    <source>
        <dbReference type="Google" id="ProtNLM"/>
    </source>
</evidence>
<dbReference type="Proteomes" id="UP000644749">
    <property type="component" value="Unassembled WGS sequence"/>
</dbReference>
<accession>A0ABS1S8K4</accession>
<sequence length="306" mass="29323">MNSDQHDTSTGNDQSTLGGLKEKAGEKVSQVADSLKQEASKREEGFRGSLSGQADQLASALRSAKSEIDADSSIGKIFDYAADSVGSFAQNLKSSDTTDLVEGVRGFARQRPGAFLGLCALGGFAAARFLLASAPASSGHGSGGASYSGRSQGSDYPGSYSRQDNMTGRSGGTSGVQARTLTGAGQSGQSNMGQSGAGLGTSGSGTSGSSLGHGSSSSGSGTGGISGSGPASTGMTGSGSGTTPSTASIGSNPSASSSGIGGSGTGSEAGGDLSGTSGSQGGASGSSGSQSHRNPSAPDRDGGRNG</sequence>
<feature type="region of interest" description="Disordered" evidence="1">
    <location>
        <begin position="139"/>
        <end position="306"/>
    </location>
</feature>
<evidence type="ECO:0000313" key="2">
    <source>
        <dbReference type="EMBL" id="MBL3675064.1"/>
    </source>
</evidence>
<comment type="caution">
    <text evidence="2">The sequence shown here is derived from an EMBL/GenBank/DDBJ whole genome shotgun (WGS) entry which is preliminary data.</text>
</comment>